<dbReference type="GO" id="GO:0005694">
    <property type="term" value="C:chromosome"/>
    <property type="evidence" value="ECO:0007669"/>
    <property type="project" value="InterPro"/>
</dbReference>
<feature type="domain" description="Restriction endonuclease type IV Mrr" evidence="3">
    <location>
        <begin position="109"/>
        <end position="217"/>
    </location>
</feature>
<keyword evidence="4" id="KW-0255">Endonuclease</keyword>
<evidence type="ECO:0000313" key="5">
    <source>
        <dbReference type="Proteomes" id="UP000287766"/>
    </source>
</evidence>
<dbReference type="AlphaFoldDB" id="A0A7Z6ZSS5"/>
<dbReference type="RefSeq" id="WP_169931351.1">
    <property type="nucleotide sequence ID" value="NZ_PIPR01000002.1"/>
</dbReference>
<evidence type="ECO:0000259" key="3">
    <source>
        <dbReference type="Pfam" id="PF04471"/>
    </source>
</evidence>
<dbReference type="GO" id="GO:0003916">
    <property type="term" value="F:DNA topoisomerase activity"/>
    <property type="evidence" value="ECO:0007669"/>
    <property type="project" value="InterPro"/>
</dbReference>
<dbReference type="Pfam" id="PF04471">
    <property type="entry name" value="Mrr_cat"/>
    <property type="match status" value="1"/>
</dbReference>
<keyword evidence="1" id="KW-1133">Transmembrane helix</keyword>
<comment type="caution">
    <text evidence="4">The sequence shown here is derived from an EMBL/GenBank/DDBJ whole genome shotgun (WGS) entry which is preliminary data.</text>
</comment>
<dbReference type="PANTHER" id="PTHR30015:SF7">
    <property type="entry name" value="TYPE IV METHYL-DIRECTED RESTRICTION ENZYME ECOKMRR"/>
    <property type="match status" value="1"/>
</dbReference>
<dbReference type="PANTHER" id="PTHR30015">
    <property type="entry name" value="MRR RESTRICTION SYSTEM PROTEIN"/>
    <property type="match status" value="1"/>
</dbReference>
<dbReference type="InterPro" id="IPR011856">
    <property type="entry name" value="tRNA_endonuc-like_dom_sf"/>
</dbReference>
<dbReference type="InterPro" id="IPR052906">
    <property type="entry name" value="Type_IV_Methyl-Rstrct_Enzyme"/>
</dbReference>
<dbReference type="GO" id="GO:0006265">
    <property type="term" value="P:DNA topological change"/>
    <property type="evidence" value="ECO:0007669"/>
    <property type="project" value="InterPro"/>
</dbReference>
<sequence length="280" mass="31698">MARRKSTGEELLELFSLMPWYICLILALALHFGVDVYVSMSAPDTELKASPQLASSVISNMFGNIVLLLSKWALPFLLIIAAFGSFMRSKRQARVYDGIKSAQYDESISKLSWRNFEVLVGEFFRRDGYIVYDTGKGKDGGVDLRVIKDGQLYLVQCKHWQQLRVPVNVVRELFGVMISENADGVFIVASGSMTKDAKEFAQGKRIEVIDGKKLRQFFEQQQQSKERYRFVPTSVETREKHSCPICGGEMTERVAKRGPRAGQKFLGCLKYPNCRGIVNL</sequence>
<accession>A0A7Z6ZSS5</accession>
<evidence type="ECO:0000256" key="1">
    <source>
        <dbReference type="SAM" id="Phobius"/>
    </source>
</evidence>
<name>A0A7Z6ZSS5_9GAMM</name>
<dbReference type="Pfam" id="PF01396">
    <property type="entry name" value="Zn_ribbon_Top1"/>
    <property type="match status" value="1"/>
</dbReference>
<dbReference type="InterPro" id="IPR011335">
    <property type="entry name" value="Restrct_endonuc-II-like"/>
</dbReference>
<dbReference type="GO" id="GO:0015666">
    <property type="term" value="F:restriction endodeoxyribonuclease activity"/>
    <property type="evidence" value="ECO:0007669"/>
    <property type="project" value="TreeGrafter"/>
</dbReference>
<feature type="transmembrane region" description="Helical" evidence="1">
    <location>
        <begin position="61"/>
        <end position="84"/>
    </location>
</feature>
<dbReference type="SUPFAM" id="SSF57783">
    <property type="entry name" value="Zinc beta-ribbon"/>
    <property type="match status" value="1"/>
</dbReference>
<proteinExistence type="predicted"/>
<reference evidence="5" key="1">
    <citation type="journal article" date="2018" name="Front. Microbiol.">
        <title>Genome-Based Analysis Reveals the Taxonomy and Diversity of the Family Idiomarinaceae.</title>
        <authorList>
            <person name="Liu Y."/>
            <person name="Lai Q."/>
            <person name="Shao Z."/>
        </authorList>
    </citation>
    <scope>NUCLEOTIDE SEQUENCE [LARGE SCALE GENOMIC DNA]</scope>
    <source>
        <strain evidence="5">KYW314</strain>
    </source>
</reference>
<evidence type="ECO:0000259" key="2">
    <source>
        <dbReference type="Pfam" id="PF01396"/>
    </source>
</evidence>
<keyword evidence="1" id="KW-0472">Membrane</keyword>
<dbReference type="EMBL" id="PIPR01000002">
    <property type="protein sequence ID" value="RUO39452.1"/>
    <property type="molecule type" value="Genomic_DNA"/>
</dbReference>
<keyword evidence="1" id="KW-0812">Transmembrane</keyword>
<keyword evidence="4" id="KW-0540">Nuclease</keyword>
<keyword evidence="5" id="KW-1185">Reference proteome</keyword>
<keyword evidence="4" id="KW-0378">Hydrolase</keyword>
<feature type="domain" description="DNA topoisomerase type IA zn finger" evidence="2">
    <location>
        <begin position="242"/>
        <end position="278"/>
    </location>
</feature>
<dbReference type="Gene3D" id="3.30.65.10">
    <property type="entry name" value="Bacterial Topoisomerase I, domain 1"/>
    <property type="match status" value="1"/>
</dbReference>
<gene>
    <name evidence="4" type="ORF">CWE22_09120</name>
</gene>
<organism evidence="4 5">
    <name type="scientific">Pseudidiomarina aestuarii</name>
    <dbReference type="NCBI Taxonomy" id="624146"/>
    <lineage>
        <taxon>Bacteria</taxon>
        <taxon>Pseudomonadati</taxon>
        <taxon>Pseudomonadota</taxon>
        <taxon>Gammaproteobacteria</taxon>
        <taxon>Alteromonadales</taxon>
        <taxon>Idiomarinaceae</taxon>
        <taxon>Pseudidiomarina</taxon>
    </lineage>
</organism>
<dbReference type="SUPFAM" id="SSF52980">
    <property type="entry name" value="Restriction endonuclease-like"/>
    <property type="match status" value="1"/>
</dbReference>
<dbReference type="InterPro" id="IPR007560">
    <property type="entry name" value="Restrct_endonuc_IV_Mrr"/>
</dbReference>
<dbReference type="GO" id="GO:0003677">
    <property type="term" value="F:DNA binding"/>
    <property type="evidence" value="ECO:0007669"/>
    <property type="project" value="InterPro"/>
</dbReference>
<dbReference type="Proteomes" id="UP000287766">
    <property type="component" value="Unassembled WGS sequence"/>
</dbReference>
<dbReference type="GO" id="GO:0009307">
    <property type="term" value="P:DNA restriction-modification system"/>
    <property type="evidence" value="ECO:0007669"/>
    <property type="project" value="InterPro"/>
</dbReference>
<evidence type="ECO:0000313" key="4">
    <source>
        <dbReference type="EMBL" id="RUO39452.1"/>
    </source>
</evidence>
<feature type="transmembrane region" description="Helical" evidence="1">
    <location>
        <begin position="12"/>
        <end position="34"/>
    </location>
</feature>
<protein>
    <submittedName>
        <fullName evidence="4">Restriction endonuclease</fullName>
    </submittedName>
</protein>
<dbReference type="InterPro" id="IPR013498">
    <property type="entry name" value="Topo_IA_Znf"/>
</dbReference>
<dbReference type="Gene3D" id="3.40.1350.10">
    <property type="match status" value="1"/>
</dbReference>